<dbReference type="EMBL" id="JALAXI010000007">
    <property type="protein sequence ID" value="MCY9279864.1"/>
    <property type="molecule type" value="Genomic_DNA"/>
</dbReference>
<reference evidence="2" key="1">
    <citation type="submission" date="2022-02" db="EMBL/GenBank/DDBJ databases">
        <title>Crop Bioprotection Bacillus Genome Sequencing.</title>
        <authorList>
            <person name="Dunlap C."/>
        </authorList>
    </citation>
    <scope>NUCLEOTIDE SEQUENCE</scope>
    <source>
        <strain evidence="2">T20C14</strain>
    </source>
</reference>
<protein>
    <recommendedName>
        <fullName evidence="4">YoaW</fullName>
    </recommendedName>
</protein>
<proteinExistence type="predicted"/>
<dbReference type="RefSeq" id="WP_268305108.1">
    <property type="nucleotide sequence ID" value="NZ_JALAJL010000148.1"/>
</dbReference>
<evidence type="ECO:0008006" key="4">
    <source>
        <dbReference type="Google" id="ProtNLM"/>
    </source>
</evidence>
<feature type="chain" id="PRO_5041679563" description="YoaW" evidence="1">
    <location>
        <begin position="26"/>
        <end position="146"/>
    </location>
</feature>
<evidence type="ECO:0000313" key="3">
    <source>
        <dbReference type="Proteomes" id="UP001066455"/>
    </source>
</evidence>
<sequence length="146" mass="16415">MKKIIFLMVFSIITAFGFHIQPADAAVTKDERKTTMTMTEDSVGFFMADSTNVNYYPTWLYYKFTIFNAEGCTLNIKLQRITLTGHAITLSEKEFTGNHLHLSAADIVSGTPYRNHFLNITKVSGCGDVGITGFYGFEHQMPDYSS</sequence>
<evidence type="ECO:0000256" key="1">
    <source>
        <dbReference type="SAM" id="SignalP"/>
    </source>
</evidence>
<dbReference type="AlphaFoldDB" id="A0AA90JA94"/>
<comment type="caution">
    <text evidence="2">The sequence shown here is derived from an EMBL/GenBank/DDBJ whole genome shotgun (WGS) entry which is preliminary data.</text>
</comment>
<feature type="signal peptide" evidence="1">
    <location>
        <begin position="1"/>
        <end position="25"/>
    </location>
</feature>
<dbReference type="Proteomes" id="UP001066455">
    <property type="component" value="Unassembled WGS sequence"/>
</dbReference>
<gene>
    <name evidence="2" type="ORF">MOE73_07290</name>
</gene>
<organism evidence="2 3">
    <name type="scientific">Bacillus haynesii</name>
    <dbReference type="NCBI Taxonomy" id="1925021"/>
    <lineage>
        <taxon>Bacteria</taxon>
        <taxon>Bacillati</taxon>
        <taxon>Bacillota</taxon>
        <taxon>Bacilli</taxon>
        <taxon>Bacillales</taxon>
        <taxon>Bacillaceae</taxon>
        <taxon>Bacillus</taxon>
    </lineage>
</organism>
<keyword evidence="1" id="KW-0732">Signal</keyword>
<evidence type="ECO:0000313" key="2">
    <source>
        <dbReference type="EMBL" id="MCY9279864.1"/>
    </source>
</evidence>
<accession>A0AA90JA94</accession>
<name>A0AA90JA94_9BACI</name>